<dbReference type="OrthoDB" id="4764834at2"/>
<gene>
    <name evidence="2" type="ORF">BST47_05675</name>
</gene>
<keyword evidence="1" id="KW-1133">Transmembrane helix</keyword>
<keyword evidence="3" id="KW-1185">Reference proteome</keyword>
<evidence type="ECO:0000313" key="2">
    <source>
        <dbReference type="EMBL" id="ORB67935.1"/>
    </source>
</evidence>
<keyword evidence="1" id="KW-0812">Transmembrane</keyword>
<evidence type="ECO:0000256" key="1">
    <source>
        <dbReference type="SAM" id="Phobius"/>
    </source>
</evidence>
<sequence length="89" mass="8982">MKGRAVIQLVMAAAAGVGCVLSWLAAVTTVEVPPIIEGEPMTTSSVYSAPLLSLALLLATVAGVLAVLGVAGWRRVNRARVESAAAVPA</sequence>
<dbReference type="AlphaFoldDB" id="A0A1X0JZB7"/>
<evidence type="ECO:0008006" key="4">
    <source>
        <dbReference type="Google" id="ProtNLM"/>
    </source>
</evidence>
<protein>
    <recommendedName>
        <fullName evidence="4">Transmembrane protein</fullName>
    </recommendedName>
</protein>
<feature type="transmembrane region" description="Helical" evidence="1">
    <location>
        <begin position="46"/>
        <end position="71"/>
    </location>
</feature>
<dbReference type="RefSeq" id="WP_083124207.1">
    <property type="nucleotide sequence ID" value="NZ_MVIM01000002.1"/>
</dbReference>
<reference evidence="2 3" key="1">
    <citation type="submission" date="2017-02" db="EMBL/GenBank/DDBJ databases">
        <title>The new phylogeny of genus Mycobacterium.</title>
        <authorList>
            <person name="Tortoli E."/>
            <person name="Trovato A."/>
            <person name="Cirillo D.M."/>
        </authorList>
    </citation>
    <scope>NUCLEOTIDE SEQUENCE [LARGE SCALE GENOMIC DNA]</scope>
    <source>
        <strain evidence="2 3">DSM 44338</strain>
    </source>
</reference>
<keyword evidence="1" id="KW-0472">Membrane</keyword>
<evidence type="ECO:0000313" key="3">
    <source>
        <dbReference type="Proteomes" id="UP000192411"/>
    </source>
</evidence>
<dbReference type="STRING" id="75922.BST47_05675"/>
<feature type="transmembrane region" description="Helical" evidence="1">
    <location>
        <begin position="7"/>
        <end position="26"/>
    </location>
</feature>
<dbReference type="Proteomes" id="UP000192411">
    <property type="component" value="Unassembled WGS sequence"/>
</dbReference>
<organism evidence="2 3">
    <name type="scientific">Mycolicibacterium tusciae</name>
    <dbReference type="NCBI Taxonomy" id="75922"/>
    <lineage>
        <taxon>Bacteria</taxon>
        <taxon>Bacillati</taxon>
        <taxon>Actinomycetota</taxon>
        <taxon>Actinomycetes</taxon>
        <taxon>Mycobacteriales</taxon>
        <taxon>Mycobacteriaceae</taxon>
        <taxon>Mycolicibacterium</taxon>
    </lineage>
</organism>
<proteinExistence type="predicted"/>
<comment type="caution">
    <text evidence="2">The sequence shown here is derived from an EMBL/GenBank/DDBJ whole genome shotgun (WGS) entry which is preliminary data.</text>
</comment>
<accession>A0A1X0JZB7</accession>
<name>A0A1X0JZB7_9MYCO</name>
<dbReference type="EMBL" id="MVIM01000002">
    <property type="protein sequence ID" value="ORB67935.1"/>
    <property type="molecule type" value="Genomic_DNA"/>
</dbReference>
<dbReference type="PROSITE" id="PS51257">
    <property type="entry name" value="PROKAR_LIPOPROTEIN"/>
    <property type="match status" value="1"/>
</dbReference>